<gene>
    <name evidence="3" type="ORF">CBI31_04275</name>
</gene>
<dbReference type="PIRSF" id="PIRSF017082">
    <property type="entry name" value="YflP"/>
    <property type="match status" value="1"/>
</dbReference>
<dbReference type="SUPFAM" id="SSF53850">
    <property type="entry name" value="Periplasmic binding protein-like II"/>
    <property type="match status" value="1"/>
</dbReference>
<feature type="chain" id="PRO_5013146329" evidence="2">
    <location>
        <begin position="24"/>
        <end position="322"/>
    </location>
</feature>
<evidence type="ECO:0000256" key="2">
    <source>
        <dbReference type="SAM" id="SignalP"/>
    </source>
</evidence>
<keyword evidence="4" id="KW-1185">Reference proteome</keyword>
<dbReference type="Gene3D" id="3.40.190.10">
    <property type="entry name" value="Periplasmic binding protein-like II"/>
    <property type="match status" value="1"/>
</dbReference>
<accession>A0A254PUP9</accession>
<sequence length="322" mass="33701">MNQNKWKYLFGLLGLCFTAQLTAQPYPNKPINLVVPQAAGGTNDIVARLIAPAFGETIGASIVVENRPGAGGNIGTQSVGRSAKDGYTLLLTINSAQAINPSLYKNPGFDPVNDFVPLYYIGATPYVLVSPPGSPYKTLAEVVAAAKKKPGELSYASAGNGTISHLLGAMLNTSAGIEMQHIPYKGVAPAINDVLGGQVPFAFASLPSAINYIKAGKLQAIAISSAKRSSVAPEIPTIAETYPDCVGEVWVATFAPMGVNADVIKKNQVAMEKVMARADVREKLSAQGLDLSPVPPAKLGTLLKDELAKWAKIVKASGAQLD</sequence>
<protein>
    <submittedName>
        <fullName evidence="3">LacI family transcriptional regulator</fullName>
    </submittedName>
</protein>
<dbReference type="PANTHER" id="PTHR42928">
    <property type="entry name" value="TRICARBOXYLATE-BINDING PROTEIN"/>
    <property type="match status" value="1"/>
</dbReference>
<feature type="signal peptide" evidence="2">
    <location>
        <begin position="1"/>
        <end position="23"/>
    </location>
</feature>
<dbReference type="InterPro" id="IPR042100">
    <property type="entry name" value="Bug_dom1"/>
</dbReference>
<keyword evidence="2" id="KW-0732">Signal</keyword>
<evidence type="ECO:0000313" key="3">
    <source>
        <dbReference type="EMBL" id="OWS70269.1"/>
    </source>
</evidence>
<dbReference type="CDD" id="cd13578">
    <property type="entry name" value="PBP2_Bug27"/>
    <property type="match status" value="1"/>
</dbReference>
<name>A0A254PUP9_9BURK</name>
<dbReference type="Gene3D" id="3.40.190.150">
    <property type="entry name" value="Bordetella uptake gene, domain 1"/>
    <property type="match status" value="1"/>
</dbReference>
<dbReference type="Pfam" id="PF03401">
    <property type="entry name" value="TctC"/>
    <property type="match status" value="1"/>
</dbReference>
<dbReference type="PANTHER" id="PTHR42928:SF5">
    <property type="entry name" value="BLR1237 PROTEIN"/>
    <property type="match status" value="1"/>
</dbReference>
<proteinExistence type="inferred from homology"/>
<evidence type="ECO:0000256" key="1">
    <source>
        <dbReference type="ARBA" id="ARBA00006987"/>
    </source>
</evidence>
<dbReference type="AlphaFoldDB" id="A0A254PUP9"/>
<comment type="similarity">
    <text evidence="1">Belongs to the UPF0065 (bug) family.</text>
</comment>
<organism evidence="3 4">
    <name type="scientific">Polynucleobacter campilacus</name>
    <dbReference type="NCBI Taxonomy" id="1743163"/>
    <lineage>
        <taxon>Bacteria</taxon>
        <taxon>Pseudomonadati</taxon>
        <taxon>Pseudomonadota</taxon>
        <taxon>Betaproteobacteria</taxon>
        <taxon>Burkholderiales</taxon>
        <taxon>Burkholderiaceae</taxon>
        <taxon>Polynucleobacter</taxon>
    </lineage>
</organism>
<dbReference type="EMBL" id="NGUP01000003">
    <property type="protein sequence ID" value="OWS70269.1"/>
    <property type="molecule type" value="Genomic_DNA"/>
</dbReference>
<dbReference type="InterPro" id="IPR005064">
    <property type="entry name" value="BUG"/>
</dbReference>
<evidence type="ECO:0000313" key="4">
    <source>
        <dbReference type="Proteomes" id="UP000197528"/>
    </source>
</evidence>
<reference evidence="3 4" key="1">
    <citation type="submission" date="2017-05" db="EMBL/GenBank/DDBJ databases">
        <title>Genome of Polynucleobacter sp. MWH-Feld-100.</title>
        <authorList>
            <person name="Hahn M.W."/>
        </authorList>
    </citation>
    <scope>NUCLEOTIDE SEQUENCE [LARGE SCALE GENOMIC DNA]</scope>
    <source>
        <strain evidence="3 4">MWH-Feld-100</strain>
    </source>
</reference>
<dbReference type="Proteomes" id="UP000197528">
    <property type="component" value="Unassembled WGS sequence"/>
</dbReference>
<comment type="caution">
    <text evidence="3">The sequence shown here is derived from an EMBL/GenBank/DDBJ whole genome shotgun (WGS) entry which is preliminary data.</text>
</comment>